<feature type="transmembrane region" description="Helical" evidence="12">
    <location>
        <begin position="572"/>
        <end position="595"/>
    </location>
</feature>
<feature type="compositionally biased region" description="Basic and acidic residues" evidence="11">
    <location>
        <begin position="122"/>
        <end position="136"/>
    </location>
</feature>
<comment type="caution">
    <text evidence="15">The sequence shown here is derived from an EMBL/GenBank/DDBJ whole genome shotgun (WGS) entry which is preliminary data.</text>
</comment>
<feature type="domain" description="C2H2-type" evidence="13">
    <location>
        <begin position="200"/>
        <end position="227"/>
    </location>
</feature>
<dbReference type="Gene3D" id="3.30.160.60">
    <property type="entry name" value="Classic Zinc Finger"/>
    <property type="match status" value="6"/>
</dbReference>
<evidence type="ECO:0000313" key="16">
    <source>
        <dbReference type="Proteomes" id="UP000823561"/>
    </source>
</evidence>
<dbReference type="FunFam" id="3.30.160.60:FF:002343">
    <property type="entry name" value="Zinc finger protein 33A"/>
    <property type="match status" value="2"/>
</dbReference>
<gene>
    <name evidence="15" type="ORF">AALO_G00095960</name>
</gene>
<dbReference type="InterPro" id="IPR036179">
    <property type="entry name" value="Ig-like_dom_sf"/>
</dbReference>
<feature type="domain" description="C2H2-type" evidence="13">
    <location>
        <begin position="284"/>
        <end position="311"/>
    </location>
</feature>
<feature type="transmembrane region" description="Helical" evidence="12">
    <location>
        <begin position="685"/>
        <end position="707"/>
    </location>
</feature>
<feature type="domain" description="C2H2-type" evidence="13">
    <location>
        <begin position="144"/>
        <end position="171"/>
    </location>
</feature>
<feature type="region of interest" description="Disordered" evidence="11">
    <location>
        <begin position="62"/>
        <end position="146"/>
    </location>
</feature>
<dbReference type="Pfam" id="PF00096">
    <property type="entry name" value="zf-C2H2"/>
    <property type="match status" value="3"/>
</dbReference>
<dbReference type="GO" id="GO:0005886">
    <property type="term" value="C:plasma membrane"/>
    <property type="evidence" value="ECO:0007669"/>
    <property type="project" value="TreeGrafter"/>
</dbReference>
<accession>A0AAV6GUJ2</accession>
<keyword evidence="7" id="KW-0862">Zinc</keyword>
<dbReference type="PANTHER" id="PTHR11860">
    <property type="entry name" value="POLYMERIC-IMMUNOGLOBULIN RECEPTOR"/>
    <property type="match status" value="1"/>
</dbReference>
<dbReference type="EMBL" id="JADWDJ010000007">
    <property type="protein sequence ID" value="KAG5278169.1"/>
    <property type="molecule type" value="Genomic_DNA"/>
</dbReference>
<keyword evidence="4" id="KW-0479">Metal-binding</keyword>
<keyword evidence="16" id="KW-1185">Reference proteome</keyword>
<dbReference type="PROSITE" id="PS00028">
    <property type="entry name" value="ZINC_FINGER_C2H2_1"/>
    <property type="match status" value="5"/>
</dbReference>
<feature type="compositionally biased region" description="Low complexity" evidence="11">
    <location>
        <begin position="538"/>
        <end position="562"/>
    </location>
</feature>
<evidence type="ECO:0000256" key="1">
    <source>
        <dbReference type="ARBA" id="ARBA00004123"/>
    </source>
</evidence>
<dbReference type="PROSITE" id="PS50835">
    <property type="entry name" value="IG_LIKE"/>
    <property type="match status" value="2"/>
</dbReference>
<keyword evidence="12" id="KW-1133">Transmembrane helix</keyword>
<dbReference type="GO" id="GO:0004888">
    <property type="term" value="F:transmembrane signaling receptor activity"/>
    <property type="evidence" value="ECO:0007669"/>
    <property type="project" value="TreeGrafter"/>
</dbReference>
<evidence type="ECO:0000256" key="8">
    <source>
        <dbReference type="ARBA" id="ARBA00023136"/>
    </source>
</evidence>
<proteinExistence type="predicted"/>
<feature type="compositionally biased region" description="Low complexity" evidence="11">
    <location>
        <begin position="86"/>
        <end position="99"/>
    </location>
</feature>
<dbReference type="FunFam" id="3.30.160.60:FF:000478">
    <property type="entry name" value="Zinc finger protein 133"/>
    <property type="match status" value="1"/>
</dbReference>
<comment type="subcellular location">
    <subcellularLocation>
        <location evidence="2">Membrane</location>
    </subcellularLocation>
    <subcellularLocation>
        <location evidence="1">Nucleus</location>
    </subcellularLocation>
</comment>
<dbReference type="SMART" id="SM00409">
    <property type="entry name" value="IG"/>
    <property type="match status" value="5"/>
</dbReference>
<evidence type="ECO:0000259" key="14">
    <source>
        <dbReference type="PROSITE" id="PS50835"/>
    </source>
</evidence>
<dbReference type="InterPro" id="IPR050671">
    <property type="entry name" value="CD300_family_receptors"/>
</dbReference>
<evidence type="ECO:0000256" key="10">
    <source>
        <dbReference type="PROSITE-ProRule" id="PRU00042"/>
    </source>
</evidence>
<keyword evidence="8 12" id="KW-0472">Membrane</keyword>
<keyword evidence="3 12" id="KW-0812">Transmembrane</keyword>
<evidence type="ECO:0000259" key="13">
    <source>
        <dbReference type="PROSITE" id="PS50157"/>
    </source>
</evidence>
<feature type="domain" description="C2H2-type" evidence="13">
    <location>
        <begin position="172"/>
        <end position="199"/>
    </location>
</feature>
<dbReference type="PANTHER" id="PTHR11860:SF87">
    <property type="entry name" value="CMRF35-LIKE MOLECULE 8"/>
    <property type="match status" value="1"/>
</dbReference>
<keyword evidence="9" id="KW-0539">Nucleus</keyword>
<dbReference type="Gene3D" id="2.60.40.10">
    <property type="entry name" value="Immunoglobulins"/>
    <property type="match status" value="5"/>
</dbReference>
<feature type="domain" description="C2H2-type" evidence="13">
    <location>
        <begin position="228"/>
        <end position="255"/>
    </location>
</feature>
<name>A0AAV6GUJ2_9TELE</name>
<evidence type="ECO:0000256" key="3">
    <source>
        <dbReference type="ARBA" id="ARBA00022692"/>
    </source>
</evidence>
<evidence type="ECO:0000313" key="15">
    <source>
        <dbReference type="EMBL" id="KAG5278169.1"/>
    </source>
</evidence>
<dbReference type="InterPro" id="IPR013087">
    <property type="entry name" value="Znf_C2H2_type"/>
</dbReference>
<evidence type="ECO:0000256" key="2">
    <source>
        <dbReference type="ARBA" id="ARBA00004370"/>
    </source>
</evidence>
<dbReference type="PROSITE" id="PS50157">
    <property type="entry name" value="ZINC_FINGER_C2H2_2"/>
    <property type="match status" value="6"/>
</dbReference>
<dbReference type="InterPro" id="IPR036236">
    <property type="entry name" value="Znf_C2H2_sf"/>
</dbReference>
<sequence>MEHIMSSAADIKTELIQVEVDKSSTTPILSSEMGLYAPSPSDPLYLAQLGGVSVELVDRCRTGGQRGTDTENNSNDGGPFETLKRTGPSTSSTTASSWTLQTVALSTSSSEPEESGNFSYSPHDDGLVGDLTRDSDAPTGERPYHCPQCGKSFSRENILKQHLWRHSGPRRHHCLQCGKSFTHVGNLKVHQRTHTGERLYPCAQCGKSFTHEGKLRTHQRIHTGERPYQCAQCGKSFTQKGNLKTHQRTHTGERPYRCQQCGQGFHREYNLKLHQHVHAAERPWQCAQRGKRFADVGYLRRHQRIPAGEKPYRCGAQPQQGYIIGFDYVQGTEECALLLTIMRNCISLLFLYLYLSSGKILHRLWVNDGRFSLYDNTTGGFFMVRFRHLTLQDTGVYQCAVDIELFPDRYTEVDLQIMEDACCKALKLSAYEGEIVNISCKFPQEFKSKPKYFCKEDGDLGCKYRLSTPEDQTWVGDEKLSLHDNRDGVLTVSISSFSTSDAGSYWCGVDMGEYKALITNVQLTIRDASQTTSSMIHPSSASPKTLLSSSSSSSSSSSPSTTTTALNMGSGLLIPLSVSGAVLITITIIIIICRCKRYNTQVSKMSTMMMATEENNTQVGNAEASYDEVKDVRLHANSGTAESTLSTVYATAQLPTIPSDSPTYASVQGADISADTPTYARMKRLIYFLFFFYLSTGTYIADAFRVIGYVGRTVNIKCVYENKYENNNKYFCKGRLAISCTVQIETPHKNQWVNGGRFSLYDNTTGGFFMVIFRDLTLQDTGRYHCAVKKPSIDKSEVAALDIKSGTCCVKPLTIFAYEGETVNISCRYPNKHLNTPKFFCRHSAGLDCKYRLVTQHNQVWVSDGRLALHDNREDRILTVTLKNSSIGDSGSYRCGVETERYSSLITNVELNFTTWCCEQHLNVTEFSDGDTAFIGCPYPQGFEDEEKFFCRGERRDNCPDQITVSETGVCTVNGRFSALDNTTTRSVKVTIKDLRPGDSGTYWCGFDRLWRPADYTRVILSVGSRTPSATDASQTTSSLIVLSSATSSSSSSDSGLVIPVSVSAAVLVIIIIILIIIILIWRSRINKTNEPKISSNITMTSIESNKQVVNTEASYDDVEDVSPYANSGTTESTLSTVYATAQLPTALPDNAIYSNTQLTTQLAGAASRSDGATYASIQHPDQSADTLTYASCMFNESTHRLSAIDRDKDDSSCDYASVKPQSTR</sequence>
<dbReference type="AlphaFoldDB" id="A0AAV6GUJ2"/>
<dbReference type="FunFam" id="3.30.160.60:FF:000446">
    <property type="entry name" value="Zinc finger protein"/>
    <property type="match status" value="1"/>
</dbReference>
<feature type="compositionally biased region" description="Polar residues" evidence="11">
    <location>
        <begin position="100"/>
        <end position="120"/>
    </location>
</feature>
<evidence type="ECO:0000256" key="11">
    <source>
        <dbReference type="SAM" id="MobiDB-lite"/>
    </source>
</evidence>
<evidence type="ECO:0000256" key="4">
    <source>
        <dbReference type="ARBA" id="ARBA00022723"/>
    </source>
</evidence>
<evidence type="ECO:0000256" key="5">
    <source>
        <dbReference type="ARBA" id="ARBA00022737"/>
    </source>
</evidence>
<feature type="domain" description="Ig-like" evidence="14">
    <location>
        <begin position="407"/>
        <end position="524"/>
    </location>
</feature>
<organism evidence="15 16">
    <name type="scientific">Alosa alosa</name>
    <name type="common">allis shad</name>
    <dbReference type="NCBI Taxonomy" id="278164"/>
    <lineage>
        <taxon>Eukaryota</taxon>
        <taxon>Metazoa</taxon>
        <taxon>Chordata</taxon>
        <taxon>Craniata</taxon>
        <taxon>Vertebrata</taxon>
        <taxon>Euteleostomi</taxon>
        <taxon>Actinopterygii</taxon>
        <taxon>Neopterygii</taxon>
        <taxon>Teleostei</taxon>
        <taxon>Clupei</taxon>
        <taxon>Clupeiformes</taxon>
        <taxon>Clupeoidei</taxon>
        <taxon>Clupeidae</taxon>
        <taxon>Alosa</taxon>
    </lineage>
</organism>
<evidence type="ECO:0000256" key="12">
    <source>
        <dbReference type="SAM" id="Phobius"/>
    </source>
</evidence>
<dbReference type="InterPro" id="IPR013783">
    <property type="entry name" value="Ig-like_fold"/>
</dbReference>
<evidence type="ECO:0000256" key="9">
    <source>
        <dbReference type="ARBA" id="ARBA00023242"/>
    </source>
</evidence>
<dbReference type="GO" id="GO:0005634">
    <property type="term" value="C:nucleus"/>
    <property type="evidence" value="ECO:0007669"/>
    <property type="project" value="UniProtKB-SubCell"/>
</dbReference>
<dbReference type="Proteomes" id="UP000823561">
    <property type="component" value="Chromosome 7"/>
</dbReference>
<dbReference type="InterPro" id="IPR003599">
    <property type="entry name" value="Ig_sub"/>
</dbReference>
<dbReference type="GO" id="GO:0008270">
    <property type="term" value="F:zinc ion binding"/>
    <property type="evidence" value="ECO:0007669"/>
    <property type="project" value="UniProtKB-KW"/>
</dbReference>
<dbReference type="SUPFAM" id="SSF48726">
    <property type="entry name" value="Immunoglobulin"/>
    <property type="match status" value="5"/>
</dbReference>
<dbReference type="CDD" id="cd05716">
    <property type="entry name" value="IgV_pIgR_like"/>
    <property type="match status" value="1"/>
</dbReference>
<keyword evidence="5" id="KW-0677">Repeat</keyword>
<feature type="domain" description="Ig-like" evidence="14">
    <location>
        <begin position="791"/>
        <end position="912"/>
    </location>
</feature>
<dbReference type="SUPFAM" id="SSF57667">
    <property type="entry name" value="beta-beta-alpha zinc fingers"/>
    <property type="match status" value="4"/>
</dbReference>
<feature type="region of interest" description="Disordered" evidence="11">
    <location>
        <begin position="1206"/>
        <end position="1225"/>
    </location>
</feature>
<evidence type="ECO:0000256" key="7">
    <source>
        <dbReference type="ARBA" id="ARBA00022833"/>
    </source>
</evidence>
<protein>
    <submittedName>
        <fullName evidence="15">Uncharacterized protein</fullName>
    </submittedName>
</protein>
<evidence type="ECO:0000256" key="6">
    <source>
        <dbReference type="ARBA" id="ARBA00022771"/>
    </source>
</evidence>
<reference evidence="15" key="1">
    <citation type="submission" date="2020-10" db="EMBL/GenBank/DDBJ databases">
        <title>Chromosome-scale genome assembly of the Allis shad, Alosa alosa.</title>
        <authorList>
            <person name="Margot Z."/>
            <person name="Christophe K."/>
            <person name="Cabau C."/>
            <person name="Louis A."/>
            <person name="Berthelot C."/>
            <person name="Parey E."/>
            <person name="Roest Crollius H."/>
            <person name="Montfort J."/>
            <person name="Robinson-Rechavi M."/>
            <person name="Bucao C."/>
            <person name="Bouchez O."/>
            <person name="Gislard M."/>
            <person name="Lluch J."/>
            <person name="Milhes M."/>
            <person name="Lampietro C."/>
            <person name="Lopez Roques C."/>
            <person name="Donnadieu C."/>
            <person name="Braasch I."/>
            <person name="Desvignes T."/>
            <person name="Postlethwait J."/>
            <person name="Bobe J."/>
            <person name="Guiguen Y."/>
        </authorList>
    </citation>
    <scope>NUCLEOTIDE SEQUENCE</scope>
    <source>
        <strain evidence="15">M-15738</strain>
        <tissue evidence="15">Blood</tissue>
    </source>
</reference>
<keyword evidence="6 10" id="KW-0863">Zinc-finger</keyword>
<feature type="domain" description="C2H2-type" evidence="13">
    <location>
        <begin position="256"/>
        <end position="283"/>
    </location>
</feature>
<dbReference type="Pfam" id="PF07686">
    <property type="entry name" value="V-set"/>
    <property type="match status" value="3"/>
</dbReference>
<dbReference type="SMART" id="SM00355">
    <property type="entry name" value="ZnF_C2H2"/>
    <property type="match status" value="5"/>
</dbReference>
<dbReference type="FunFam" id="3.30.160.60:FF:000100">
    <property type="entry name" value="Zinc finger 45-like"/>
    <property type="match status" value="1"/>
</dbReference>
<dbReference type="InterPro" id="IPR013106">
    <property type="entry name" value="Ig_V-set"/>
</dbReference>
<feature type="region of interest" description="Disordered" evidence="11">
    <location>
        <begin position="532"/>
        <end position="562"/>
    </location>
</feature>
<dbReference type="InterPro" id="IPR007110">
    <property type="entry name" value="Ig-like_dom"/>
</dbReference>
<feature type="transmembrane region" description="Helical" evidence="12">
    <location>
        <begin position="1057"/>
        <end position="1082"/>
    </location>
</feature>